<name>A0A0E9QY83_ANGAN</name>
<reference evidence="1" key="1">
    <citation type="submission" date="2014-11" db="EMBL/GenBank/DDBJ databases">
        <authorList>
            <person name="Amaro Gonzalez C."/>
        </authorList>
    </citation>
    <scope>NUCLEOTIDE SEQUENCE</scope>
</reference>
<organism evidence="1">
    <name type="scientific">Anguilla anguilla</name>
    <name type="common">European freshwater eel</name>
    <name type="synonym">Muraena anguilla</name>
    <dbReference type="NCBI Taxonomy" id="7936"/>
    <lineage>
        <taxon>Eukaryota</taxon>
        <taxon>Metazoa</taxon>
        <taxon>Chordata</taxon>
        <taxon>Craniata</taxon>
        <taxon>Vertebrata</taxon>
        <taxon>Euteleostomi</taxon>
        <taxon>Actinopterygii</taxon>
        <taxon>Neopterygii</taxon>
        <taxon>Teleostei</taxon>
        <taxon>Anguilliformes</taxon>
        <taxon>Anguillidae</taxon>
        <taxon>Anguilla</taxon>
    </lineage>
</organism>
<reference evidence="1" key="2">
    <citation type="journal article" date="2015" name="Fish Shellfish Immunol.">
        <title>Early steps in the European eel (Anguilla anguilla)-Vibrio vulnificus interaction in the gills: Role of the RtxA13 toxin.</title>
        <authorList>
            <person name="Callol A."/>
            <person name="Pajuelo D."/>
            <person name="Ebbesson L."/>
            <person name="Teles M."/>
            <person name="MacKenzie S."/>
            <person name="Amaro C."/>
        </authorList>
    </citation>
    <scope>NUCLEOTIDE SEQUENCE</scope>
</reference>
<dbReference type="AlphaFoldDB" id="A0A0E9QY83"/>
<protein>
    <submittedName>
        <fullName evidence="1">Uncharacterized protein</fullName>
    </submittedName>
</protein>
<proteinExistence type="predicted"/>
<sequence>MSRRFFDFFTNTMPIHISFHVRSVTEIYIKCQRLLAETIPVP</sequence>
<dbReference type="EMBL" id="GBXM01086783">
    <property type="protein sequence ID" value="JAH21794.1"/>
    <property type="molecule type" value="Transcribed_RNA"/>
</dbReference>
<accession>A0A0E9QY83</accession>
<evidence type="ECO:0000313" key="1">
    <source>
        <dbReference type="EMBL" id="JAH21794.1"/>
    </source>
</evidence>